<evidence type="ECO:0000313" key="2">
    <source>
        <dbReference type="EMBL" id="EFI91771.1"/>
    </source>
</evidence>
<dbReference type="GeneID" id="9593466"/>
<reference evidence="2 3" key="1">
    <citation type="journal article" date="2010" name="Nat. Biotechnol.">
        <title>Genome sequence of the model mushroom Schizophyllum commune.</title>
        <authorList>
            <person name="Ohm R.A."/>
            <person name="de Jong J.F."/>
            <person name="Lugones L.G."/>
            <person name="Aerts A."/>
            <person name="Kothe E."/>
            <person name="Stajich J.E."/>
            <person name="de Vries R.P."/>
            <person name="Record E."/>
            <person name="Levasseur A."/>
            <person name="Baker S.E."/>
            <person name="Bartholomew K.A."/>
            <person name="Coutinho P.M."/>
            <person name="Erdmann S."/>
            <person name="Fowler T.J."/>
            <person name="Gathman A.C."/>
            <person name="Lombard V."/>
            <person name="Henrissat B."/>
            <person name="Knabe N."/>
            <person name="Kuees U."/>
            <person name="Lilly W.W."/>
            <person name="Lindquist E."/>
            <person name="Lucas S."/>
            <person name="Magnuson J.K."/>
            <person name="Piumi F."/>
            <person name="Raudaskoski M."/>
            <person name="Salamov A."/>
            <person name="Schmutz J."/>
            <person name="Schwarze F.W.M.R."/>
            <person name="vanKuyk P.A."/>
            <person name="Horton J.S."/>
            <person name="Grigoriev I.V."/>
            <person name="Woesten H.A.B."/>
        </authorList>
    </citation>
    <scope>NUCLEOTIDE SEQUENCE [LARGE SCALE GENOMIC DNA]</scope>
    <source>
        <strain evidence="3">H4-8 / FGSC 9210</strain>
    </source>
</reference>
<feature type="signal peptide" evidence="1">
    <location>
        <begin position="1"/>
        <end position="22"/>
    </location>
</feature>
<dbReference type="Proteomes" id="UP000007431">
    <property type="component" value="Unassembled WGS sequence"/>
</dbReference>
<accession>D8QJT8</accession>
<gene>
    <name evidence="2" type="ORF">SCHCODRAFT_61818</name>
</gene>
<dbReference type="eggNOG" id="ENOG502T1ET">
    <property type="taxonomic scope" value="Eukaryota"/>
</dbReference>
<dbReference type="AlphaFoldDB" id="D8QJT8"/>
<proteinExistence type="predicted"/>
<dbReference type="OMA" id="WNTNATE"/>
<dbReference type="RefSeq" id="XP_003026674.1">
    <property type="nucleotide sequence ID" value="XM_003026628.1"/>
</dbReference>
<dbReference type="KEGG" id="scm:SCHCO_01193880"/>
<dbReference type="VEuPathDB" id="FungiDB:SCHCODRAFT_01193880"/>
<keyword evidence="1" id="KW-0732">Signal</keyword>
<sequence length="199" mass="21280">MKASFPAIFVAISLAVVPTSVAQSTTSFAPVKTLPYEFTLAALNTTLPNANDTGVPLVLGDEYFLPGSALYITSTYASWPYKENNNSLGLVSGAMRGYDPEGAWTVNASLVVSGYAMTWLGSYMGSPETDQFTAIHAARGHKYASLAAHGQDALWSLCPTGNKDGKNEVFYNISSATSHSSVVVKDCYKVTLQIIPVRH</sequence>
<keyword evidence="3" id="KW-1185">Reference proteome</keyword>
<dbReference type="HOGENOM" id="CLU_111198_0_0_1"/>
<feature type="chain" id="PRO_5003120954" evidence="1">
    <location>
        <begin position="23"/>
        <end position="199"/>
    </location>
</feature>
<dbReference type="InParanoid" id="D8QJT8"/>
<evidence type="ECO:0000313" key="3">
    <source>
        <dbReference type="Proteomes" id="UP000007431"/>
    </source>
</evidence>
<dbReference type="EMBL" id="GL377315">
    <property type="protein sequence ID" value="EFI91771.1"/>
    <property type="molecule type" value="Genomic_DNA"/>
</dbReference>
<organism evidence="3">
    <name type="scientific">Schizophyllum commune (strain H4-8 / FGSC 9210)</name>
    <name type="common">Split gill fungus</name>
    <dbReference type="NCBI Taxonomy" id="578458"/>
    <lineage>
        <taxon>Eukaryota</taxon>
        <taxon>Fungi</taxon>
        <taxon>Dikarya</taxon>
        <taxon>Basidiomycota</taxon>
        <taxon>Agaricomycotina</taxon>
        <taxon>Agaricomycetes</taxon>
        <taxon>Agaricomycetidae</taxon>
        <taxon>Agaricales</taxon>
        <taxon>Schizophyllaceae</taxon>
        <taxon>Schizophyllum</taxon>
    </lineage>
</organism>
<dbReference type="OrthoDB" id="2844016at2759"/>
<protein>
    <submittedName>
        <fullName evidence="2">Uncharacterized protein</fullName>
    </submittedName>
</protein>
<name>D8QJT8_SCHCM</name>
<evidence type="ECO:0000256" key="1">
    <source>
        <dbReference type="SAM" id="SignalP"/>
    </source>
</evidence>